<keyword evidence="16" id="KW-1185">Reference proteome</keyword>
<sequence length="323" mass="37589">MQQDSKNKKVYYQEVCHQKHQNSKILSVKFVKDDTNIISIGKDDHFIKLEQQNKEWALKEVVLENQQLQCCTFSQALGSFVYAHKKGQIDQLSYNQEQDKWVSKTIRESEGNQILELQLNNTSTRMVQCLYDFAVALENQNQEWVEISSLNETFTEDECIFTTSVSFNRDSQEIAIGFTDGHISIWKQINNEWQIYQRLELHQGSITKVRFSSSKDILVGADQKGNAIIWEKNQQSQKYELQCQYQSEKTIEVIYFNLNSSILLIGEGSQVRIMKQLKDNKWVFMQTIEVKDLVSCIDISNDNKQLVVGQNNGFISMFEYVGQ</sequence>
<dbReference type="GO" id="GO:0051015">
    <property type="term" value="F:actin filament binding"/>
    <property type="evidence" value="ECO:0000318"/>
    <property type="project" value="GO_Central"/>
</dbReference>
<keyword evidence="10" id="KW-0539">Nucleus</keyword>
<dbReference type="InterPro" id="IPR039462">
    <property type="entry name" value="Nup159/Nup146_N"/>
</dbReference>
<dbReference type="InterPro" id="IPR015943">
    <property type="entry name" value="WD40/YVTN_repeat-like_dom_sf"/>
</dbReference>
<dbReference type="Pfam" id="PF00400">
    <property type="entry name" value="WD40"/>
    <property type="match status" value="1"/>
</dbReference>
<evidence type="ECO:0000259" key="14">
    <source>
        <dbReference type="Pfam" id="PF16755"/>
    </source>
</evidence>
<evidence type="ECO:0000256" key="10">
    <source>
        <dbReference type="ARBA" id="ARBA00023242"/>
    </source>
</evidence>
<dbReference type="Pfam" id="PF16755">
    <property type="entry name" value="Beta-prop_NUP159_NUP214"/>
    <property type="match status" value="1"/>
</dbReference>
<evidence type="ECO:0000313" key="15">
    <source>
        <dbReference type="EMBL" id="CAK73840.1"/>
    </source>
</evidence>
<dbReference type="InterPro" id="IPR017383">
    <property type="entry name" value="ARPC1"/>
</dbReference>
<evidence type="ECO:0000256" key="13">
    <source>
        <dbReference type="PROSITE-ProRule" id="PRU00221"/>
    </source>
</evidence>
<dbReference type="KEGG" id="ptm:GSPATT00010112001"/>
<evidence type="ECO:0000256" key="4">
    <source>
        <dbReference type="ARBA" id="ARBA00022448"/>
    </source>
</evidence>
<dbReference type="SMART" id="SM00320">
    <property type="entry name" value="WD40"/>
    <property type="match status" value="4"/>
</dbReference>
<feature type="domain" description="Nucleoporin Nup159/Nup146 N-terminal" evidence="14">
    <location>
        <begin position="192"/>
        <end position="319"/>
    </location>
</feature>
<dbReference type="InterPro" id="IPR036322">
    <property type="entry name" value="WD40_repeat_dom_sf"/>
</dbReference>
<evidence type="ECO:0000256" key="9">
    <source>
        <dbReference type="ARBA" id="ARBA00023212"/>
    </source>
</evidence>
<evidence type="ECO:0000256" key="12">
    <source>
        <dbReference type="ARBA" id="ARBA00041789"/>
    </source>
</evidence>
<evidence type="ECO:0000256" key="8">
    <source>
        <dbReference type="ARBA" id="ARBA00023203"/>
    </source>
</evidence>
<dbReference type="GO" id="GO:0005634">
    <property type="term" value="C:nucleus"/>
    <property type="evidence" value="ECO:0007669"/>
    <property type="project" value="UniProtKB-SubCell"/>
</dbReference>
<keyword evidence="9" id="KW-0206">Cytoskeleton</keyword>
<dbReference type="PANTHER" id="PTHR10709">
    <property type="entry name" value="ACTIN-RELATED PROTEIN 2/3 COMPLEX SUBUNIT 1"/>
    <property type="match status" value="1"/>
</dbReference>
<evidence type="ECO:0000256" key="3">
    <source>
        <dbReference type="ARBA" id="ARBA00006260"/>
    </source>
</evidence>
<dbReference type="AlphaFoldDB" id="A0CSS3"/>
<keyword evidence="6 13" id="KW-0853">WD repeat</keyword>
<dbReference type="SUPFAM" id="SSF50978">
    <property type="entry name" value="WD40 repeat-like"/>
    <property type="match status" value="1"/>
</dbReference>
<accession>A0CSS3</accession>
<dbReference type="HOGENOM" id="CLU_861827_0_0_1"/>
<dbReference type="OMA" id="HISIWKQ"/>
<evidence type="ECO:0000256" key="11">
    <source>
        <dbReference type="ARBA" id="ARBA00041244"/>
    </source>
</evidence>
<keyword evidence="5" id="KW-0963">Cytoplasm</keyword>
<name>A0CSS3_PARTE</name>
<dbReference type="RefSeq" id="XP_001441237.1">
    <property type="nucleotide sequence ID" value="XM_001441200.1"/>
</dbReference>
<dbReference type="InParanoid" id="A0CSS3"/>
<gene>
    <name evidence="15" type="ORF">GSPATT00010112001</name>
</gene>
<dbReference type="PANTHER" id="PTHR10709:SF2">
    <property type="entry name" value="ACTIN-RELATED PROTEIN 2_3 COMPLEX SUBUNIT"/>
    <property type="match status" value="1"/>
</dbReference>
<evidence type="ECO:0000256" key="5">
    <source>
        <dbReference type="ARBA" id="ARBA00022490"/>
    </source>
</evidence>
<comment type="subcellular location">
    <subcellularLocation>
        <location evidence="2">Cytoplasm</location>
        <location evidence="2">Cytoskeleton</location>
    </subcellularLocation>
    <subcellularLocation>
        <location evidence="1">Nucleus</location>
    </subcellularLocation>
</comment>
<proteinExistence type="inferred from homology"/>
<dbReference type="PROSITE" id="PS50082">
    <property type="entry name" value="WD_REPEATS_2"/>
    <property type="match status" value="1"/>
</dbReference>
<keyword evidence="7" id="KW-0677">Repeat</keyword>
<evidence type="ECO:0000256" key="2">
    <source>
        <dbReference type="ARBA" id="ARBA00004245"/>
    </source>
</evidence>
<comment type="similarity">
    <text evidence="3">Belongs to the WD repeat ARPC1 family.</text>
</comment>
<dbReference type="GO" id="GO:0005885">
    <property type="term" value="C:Arp2/3 protein complex"/>
    <property type="evidence" value="ECO:0000318"/>
    <property type="project" value="GO_Central"/>
</dbReference>
<dbReference type="GeneID" id="5027022"/>
<dbReference type="EMBL" id="CT868163">
    <property type="protein sequence ID" value="CAK73840.1"/>
    <property type="molecule type" value="Genomic_DNA"/>
</dbReference>
<dbReference type="InterPro" id="IPR001680">
    <property type="entry name" value="WD40_rpt"/>
</dbReference>
<reference evidence="15 16" key="1">
    <citation type="journal article" date="2006" name="Nature">
        <title>Global trends of whole-genome duplications revealed by the ciliate Paramecium tetraurelia.</title>
        <authorList>
            <consortium name="Genoscope"/>
            <person name="Aury J.-M."/>
            <person name="Jaillon O."/>
            <person name="Duret L."/>
            <person name="Noel B."/>
            <person name="Jubin C."/>
            <person name="Porcel B.M."/>
            <person name="Segurens B."/>
            <person name="Daubin V."/>
            <person name="Anthouard V."/>
            <person name="Aiach N."/>
            <person name="Arnaiz O."/>
            <person name="Billaut A."/>
            <person name="Beisson J."/>
            <person name="Blanc I."/>
            <person name="Bouhouche K."/>
            <person name="Camara F."/>
            <person name="Duharcourt S."/>
            <person name="Guigo R."/>
            <person name="Gogendeau D."/>
            <person name="Katinka M."/>
            <person name="Keller A.-M."/>
            <person name="Kissmehl R."/>
            <person name="Klotz C."/>
            <person name="Koll F."/>
            <person name="Le Moue A."/>
            <person name="Lepere C."/>
            <person name="Malinsky S."/>
            <person name="Nowacki M."/>
            <person name="Nowak J.K."/>
            <person name="Plattner H."/>
            <person name="Poulain J."/>
            <person name="Ruiz F."/>
            <person name="Serrano V."/>
            <person name="Zagulski M."/>
            <person name="Dessen P."/>
            <person name="Betermier M."/>
            <person name="Weissenbach J."/>
            <person name="Scarpelli C."/>
            <person name="Schachter V."/>
            <person name="Sperling L."/>
            <person name="Meyer E."/>
            <person name="Cohen J."/>
            <person name="Wincker P."/>
        </authorList>
    </citation>
    <scope>NUCLEOTIDE SEQUENCE [LARGE SCALE GENOMIC DNA]</scope>
    <source>
        <strain evidence="15 16">Stock d4-2</strain>
    </source>
</reference>
<dbReference type="STRING" id="5888.A0CSS3"/>
<keyword evidence="4" id="KW-0813">Transport</keyword>
<keyword evidence="8" id="KW-0009">Actin-binding</keyword>
<evidence type="ECO:0000256" key="7">
    <source>
        <dbReference type="ARBA" id="ARBA00022737"/>
    </source>
</evidence>
<dbReference type="GO" id="GO:0034314">
    <property type="term" value="P:Arp2/3 complex-mediated actin nucleation"/>
    <property type="evidence" value="ECO:0000318"/>
    <property type="project" value="GO_Central"/>
</dbReference>
<dbReference type="OrthoDB" id="285585at2759"/>
<organism evidence="15 16">
    <name type="scientific">Paramecium tetraurelia</name>
    <dbReference type="NCBI Taxonomy" id="5888"/>
    <lineage>
        <taxon>Eukaryota</taxon>
        <taxon>Sar</taxon>
        <taxon>Alveolata</taxon>
        <taxon>Ciliophora</taxon>
        <taxon>Intramacronucleata</taxon>
        <taxon>Oligohymenophorea</taxon>
        <taxon>Peniculida</taxon>
        <taxon>Parameciidae</taxon>
        <taxon>Paramecium</taxon>
    </lineage>
</organism>
<evidence type="ECO:0000256" key="1">
    <source>
        <dbReference type="ARBA" id="ARBA00004123"/>
    </source>
</evidence>
<protein>
    <recommendedName>
        <fullName evidence="11">Arp2/3 complex 41 kDa subunit</fullName>
    </recommendedName>
    <alternativeName>
        <fullName evidence="12">p41-ARC</fullName>
    </alternativeName>
</protein>
<feature type="repeat" description="WD" evidence="13">
    <location>
        <begin position="199"/>
        <end position="240"/>
    </location>
</feature>
<dbReference type="Gene3D" id="2.130.10.10">
    <property type="entry name" value="YVTN repeat-like/Quinoprotein amine dehydrogenase"/>
    <property type="match status" value="2"/>
</dbReference>
<evidence type="ECO:0000313" key="16">
    <source>
        <dbReference type="Proteomes" id="UP000000600"/>
    </source>
</evidence>
<dbReference type="Proteomes" id="UP000000600">
    <property type="component" value="Unassembled WGS sequence"/>
</dbReference>
<evidence type="ECO:0000256" key="6">
    <source>
        <dbReference type="ARBA" id="ARBA00022574"/>
    </source>
</evidence>